<dbReference type="InterPro" id="IPR042529">
    <property type="entry name" value="IF_2B-like_C"/>
</dbReference>
<dbReference type="GO" id="GO:0005851">
    <property type="term" value="C:eukaryotic translation initiation factor 2B complex"/>
    <property type="evidence" value="ECO:0007669"/>
    <property type="project" value="TreeGrafter"/>
</dbReference>
<evidence type="ECO:0000256" key="7">
    <source>
        <dbReference type="ARBA" id="ARBA00044236"/>
    </source>
</evidence>
<dbReference type="PANTHER" id="PTHR45860:SF1">
    <property type="entry name" value="TRANSLATION INITIATION FACTOR EIF-2B SUBUNIT ALPHA"/>
    <property type="match status" value="1"/>
</dbReference>
<dbReference type="InterPro" id="IPR000649">
    <property type="entry name" value="IF-2B-related"/>
</dbReference>
<dbReference type="Gene3D" id="3.40.50.10470">
    <property type="entry name" value="Translation initiation factor eif-2b, domain 2"/>
    <property type="match status" value="1"/>
</dbReference>
<evidence type="ECO:0000256" key="2">
    <source>
        <dbReference type="ARBA" id="ARBA00007251"/>
    </source>
</evidence>
<evidence type="ECO:0000313" key="11">
    <source>
        <dbReference type="Proteomes" id="UP001211907"/>
    </source>
</evidence>
<evidence type="ECO:0000256" key="4">
    <source>
        <dbReference type="ARBA" id="ARBA00022540"/>
    </source>
</evidence>
<dbReference type="InterPro" id="IPR037171">
    <property type="entry name" value="NagB/RpiA_transferase-like"/>
</dbReference>
<evidence type="ECO:0000256" key="3">
    <source>
        <dbReference type="ARBA" id="ARBA00022490"/>
    </source>
</evidence>
<protein>
    <recommendedName>
        <fullName evidence="6">Translation initiation factor eIF2B subunit alpha</fullName>
    </recommendedName>
    <alternativeName>
        <fullName evidence="7">eIF2B GDP-GTP exchange factor subunit alpha</fullName>
    </alternativeName>
</protein>
<dbReference type="AlphaFoldDB" id="A0AAD5T5Y3"/>
<evidence type="ECO:0000256" key="5">
    <source>
        <dbReference type="ARBA" id="ARBA00022917"/>
    </source>
</evidence>
<dbReference type="EMBL" id="JADGJH010000250">
    <property type="protein sequence ID" value="KAJ3132451.1"/>
    <property type="molecule type" value="Genomic_DNA"/>
</dbReference>
<keyword evidence="5" id="KW-0648">Protein biosynthesis</keyword>
<evidence type="ECO:0000256" key="9">
    <source>
        <dbReference type="RuleBase" id="RU003814"/>
    </source>
</evidence>
<sequence>MGAPTMTTPTTTAIRSQLDDLIRASPDLSLPVAAVRVLASIVKTSTMSELTLRLTQASAELKNSAPKNYSIIAGCESFLKQLNHTDYTDISVDACKQKILEFESNFTANAAGFLAKIAAYGVALIKDGSVILIHSYSRVVMMLLETAALKKKRFSVIVTESRPSKNGEKAVEALKKIGVPVKLIPDSAVGFVMEKVDMVLVGAEAVVENGGLINQMGTYQIALVAKAANKPFYSVTERQNVAIRIY</sequence>
<comment type="similarity">
    <text evidence="2 9">Belongs to the eIF-2B alpha/beta/delta subunits family.</text>
</comment>
<reference evidence="10" key="1">
    <citation type="submission" date="2020-05" db="EMBL/GenBank/DDBJ databases">
        <title>Phylogenomic resolution of chytrid fungi.</title>
        <authorList>
            <person name="Stajich J.E."/>
            <person name="Amses K."/>
            <person name="Simmons R."/>
            <person name="Seto K."/>
            <person name="Myers J."/>
            <person name="Bonds A."/>
            <person name="Quandt C.A."/>
            <person name="Barry K."/>
            <person name="Liu P."/>
            <person name="Grigoriev I."/>
            <person name="Longcore J.E."/>
            <person name="James T.Y."/>
        </authorList>
    </citation>
    <scope>NUCLEOTIDE SEQUENCE</scope>
    <source>
        <strain evidence="10">JEL0513</strain>
    </source>
</reference>
<dbReference type="SUPFAM" id="SSF100950">
    <property type="entry name" value="NagB/RpiA/CoA transferase-like"/>
    <property type="match status" value="1"/>
</dbReference>
<comment type="subcellular location">
    <subcellularLocation>
        <location evidence="1">Cytoplasm</location>
        <location evidence="1">Cytosol</location>
    </subcellularLocation>
</comment>
<keyword evidence="4 10" id="KW-0396">Initiation factor</keyword>
<dbReference type="GO" id="GO:0003743">
    <property type="term" value="F:translation initiation factor activity"/>
    <property type="evidence" value="ECO:0007669"/>
    <property type="project" value="UniProtKB-KW"/>
</dbReference>
<dbReference type="PANTHER" id="PTHR45860">
    <property type="entry name" value="TRANSLATION INITIATION FACTOR EIF-2B SUBUNIT ALPHA"/>
    <property type="match status" value="1"/>
</dbReference>
<dbReference type="Proteomes" id="UP001211907">
    <property type="component" value="Unassembled WGS sequence"/>
</dbReference>
<proteinExistence type="inferred from homology"/>
<dbReference type="Gene3D" id="1.20.120.1070">
    <property type="entry name" value="Translation initiation factor eIF-2B, N-terminal domain"/>
    <property type="match status" value="1"/>
</dbReference>
<dbReference type="GO" id="GO:0005085">
    <property type="term" value="F:guanyl-nucleotide exchange factor activity"/>
    <property type="evidence" value="ECO:0007669"/>
    <property type="project" value="TreeGrafter"/>
</dbReference>
<keyword evidence="11" id="KW-1185">Reference proteome</keyword>
<comment type="subunit">
    <text evidence="8">Component of the translation initiation factor 2B (eIF2B) complex which is a heterodecamer of two sets of five different subunits: alpha, beta, gamma, delta and epsilon. Subunits alpha, beta and delta comprise a regulatory subcomplex and subunits epsilon and gamma comprise a catalytic subcomplex. Within the complex, the hexameric regulatory complex resides at the center, with the two heterodimeric catalytic subcomplexes bound on opposite sides.</text>
</comment>
<gene>
    <name evidence="10" type="primary">GCN3</name>
    <name evidence="10" type="ORF">HK100_005336</name>
</gene>
<dbReference type="InterPro" id="IPR042528">
    <property type="entry name" value="elF-2B_alpha_N"/>
</dbReference>
<dbReference type="InterPro" id="IPR051501">
    <property type="entry name" value="eIF2B_alpha/beta/delta"/>
</dbReference>
<evidence type="ECO:0000256" key="1">
    <source>
        <dbReference type="ARBA" id="ARBA00004514"/>
    </source>
</evidence>
<keyword evidence="3" id="KW-0963">Cytoplasm</keyword>
<accession>A0AAD5T5Y3</accession>
<name>A0AAD5T5Y3_9FUNG</name>
<dbReference type="GO" id="GO:0005829">
    <property type="term" value="C:cytosol"/>
    <property type="evidence" value="ECO:0007669"/>
    <property type="project" value="UniProtKB-SubCell"/>
</dbReference>
<dbReference type="Pfam" id="PF01008">
    <property type="entry name" value="IF-2B"/>
    <property type="match status" value="1"/>
</dbReference>
<comment type="caution">
    <text evidence="10">The sequence shown here is derived from an EMBL/GenBank/DDBJ whole genome shotgun (WGS) entry which is preliminary data.</text>
</comment>
<organism evidence="10 11">
    <name type="scientific">Physocladia obscura</name>
    <dbReference type="NCBI Taxonomy" id="109957"/>
    <lineage>
        <taxon>Eukaryota</taxon>
        <taxon>Fungi</taxon>
        <taxon>Fungi incertae sedis</taxon>
        <taxon>Chytridiomycota</taxon>
        <taxon>Chytridiomycota incertae sedis</taxon>
        <taxon>Chytridiomycetes</taxon>
        <taxon>Chytridiales</taxon>
        <taxon>Chytriomycetaceae</taxon>
        <taxon>Physocladia</taxon>
    </lineage>
</organism>
<evidence type="ECO:0000256" key="6">
    <source>
        <dbReference type="ARBA" id="ARBA00044208"/>
    </source>
</evidence>
<evidence type="ECO:0000256" key="8">
    <source>
        <dbReference type="ARBA" id="ARBA00046432"/>
    </source>
</evidence>
<evidence type="ECO:0000313" key="10">
    <source>
        <dbReference type="EMBL" id="KAJ3132451.1"/>
    </source>
</evidence>